<dbReference type="AlphaFoldDB" id="A0A087T865"/>
<evidence type="ECO:0000313" key="1">
    <source>
        <dbReference type="EMBL" id="KFM61304.1"/>
    </source>
</evidence>
<protein>
    <submittedName>
        <fullName evidence="1">Uncharacterized protein</fullName>
    </submittedName>
</protein>
<organism evidence="1 2">
    <name type="scientific">Stegodyphus mimosarum</name>
    <name type="common">African social velvet spider</name>
    <dbReference type="NCBI Taxonomy" id="407821"/>
    <lineage>
        <taxon>Eukaryota</taxon>
        <taxon>Metazoa</taxon>
        <taxon>Ecdysozoa</taxon>
        <taxon>Arthropoda</taxon>
        <taxon>Chelicerata</taxon>
        <taxon>Arachnida</taxon>
        <taxon>Araneae</taxon>
        <taxon>Araneomorphae</taxon>
        <taxon>Entelegynae</taxon>
        <taxon>Eresoidea</taxon>
        <taxon>Eresidae</taxon>
        <taxon>Stegodyphus</taxon>
    </lineage>
</organism>
<accession>A0A087T865</accession>
<evidence type="ECO:0000313" key="2">
    <source>
        <dbReference type="Proteomes" id="UP000054359"/>
    </source>
</evidence>
<dbReference type="EMBL" id="KK113902">
    <property type="protein sequence ID" value="KFM61304.1"/>
    <property type="molecule type" value="Genomic_DNA"/>
</dbReference>
<name>A0A087T865_STEMI</name>
<reference evidence="1 2" key="1">
    <citation type="submission" date="2013-11" db="EMBL/GenBank/DDBJ databases">
        <title>Genome sequencing of Stegodyphus mimosarum.</title>
        <authorList>
            <person name="Bechsgaard J."/>
        </authorList>
    </citation>
    <scope>NUCLEOTIDE SEQUENCE [LARGE SCALE GENOMIC DNA]</scope>
</reference>
<proteinExistence type="predicted"/>
<keyword evidence="2" id="KW-1185">Reference proteome</keyword>
<dbReference type="Proteomes" id="UP000054359">
    <property type="component" value="Unassembled WGS sequence"/>
</dbReference>
<sequence>MSGRGKKLNLNENLVLNPVFQTVMLQFSLSSSPGLLGMYTTHFHQKNSSFKSRAVAITTVSSYRKSD</sequence>
<feature type="non-terminal residue" evidence="1">
    <location>
        <position position="67"/>
    </location>
</feature>
<gene>
    <name evidence="1" type="ORF">X975_10870</name>
</gene>